<evidence type="ECO:0000256" key="7">
    <source>
        <dbReference type="ARBA" id="ARBA00023136"/>
    </source>
</evidence>
<evidence type="ECO:0000256" key="3">
    <source>
        <dbReference type="ARBA" id="ARBA00022475"/>
    </source>
</evidence>
<keyword evidence="4 9" id="KW-0808">Transferase</keyword>
<evidence type="ECO:0000256" key="1">
    <source>
        <dbReference type="ARBA" id="ARBA00004651"/>
    </source>
</evidence>
<feature type="transmembrane region" description="Helical" evidence="9">
    <location>
        <begin position="167"/>
        <end position="191"/>
    </location>
</feature>
<comment type="pathway">
    <text evidence="9">Protein modification; lipoprotein biosynthesis (N-acyl transfer).</text>
</comment>
<evidence type="ECO:0000259" key="10">
    <source>
        <dbReference type="PROSITE" id="PS50263"/>
    </source>
</evidence>
<gene>
    <name evidence="9 11" type="primary">lnt</name>
    <name evidence="11" type="ORF">R0137_05890</name>
</gene>
<dbReference type="PROSITE" id="PS50263">
    <property type="entry name" value="CN_HYDROLASE"/>
    <property type="match status" value="1"/>
</dbReference>
<feature type="transmembrane region" description="Helical" evidence="9">
    <location>
        <begin position="485"/>
        <end position="505"/>
    </location>
</feature>
<dbReference type="SUPFAM" id="SSF56317">
    <property type="entry name" value="Carbon-nitrogen hydrolase"/>
    <property type="match status" value="1"/>
</dbReference>
<protein>
    <recommendedName>
        <fullName evidence="9">Apolipoprotein N-acyltransferase</fullName>
        <shortName evidence="9">ALP N-acyltransferase</shortName>
        <ecNumber evidence="9">2.3.1.269</ecNumber>
    </recommendedName>
</protein>
<keyword evidence="3 9" id="KW-1003">Cell membrane</keyword>
<organism evidence="11 12">
    <name type="scientific">Congregibacter brevis</name>
    <dbReference type="NCBI Taxonomy" id="3081201"/>
    <lineage>
        <taxon>Bacteria</taxon>
        <taxon>Pseudomonadati</taxon>
        <taxon>Pseudomonadota</taxon>
        <taxon>Gammaproteobacteria</taxon>
        <taxon>Cellvibrionales</taxon>
        <taxon>Halieaceae</taxon>
        <taxon>Congregibacter</taxon>
    </lineage>
</organism>
<feature type="domain" description="CN hydrolase" evidence="10">
    <location>
        <begin position="236"/>
        <end position="474"/>
    </location>
</feature>
<comment type="function">
    <text evidence="9">Catalyzes the phospholipid dependent N-acylation of the N-terminal cysteine of apolipoprotein, the last step in lipoprotein maturation.</text>
</comment>
<dbReference type="CDD" id="cd07571">
    <property type="entry name" value="ALP_N-acyl_transferase"/>
    <property type="match status" value="1"/>
</dbReference>
<evidence type="ECO:0000256" key="2">
    <source>
        <dbReference type="ARBA" id="ARBA00010065"/>
    </source>
</evidence>
<evidence type="ECO:0000256" key="4">
    <source>
        <dbReference type="ARBA" id="ARBA00022679"/>
    </source>
</evidence>
<dbReference type="EC" id="2.3.1.269" evidence="9"/>
<dbReference type="Pfam" id="PF20154">
    <property type="entry name" value="LNT_N"/>
    <property type="match status" value="1"/>
</dbReference>
<evidence type="ECO:0000313" key="11">
    <source>
        <dbReference type="EMBL" id="WOJ98105.1"/>
    </source>
</evidence>
<dbReference type="Pfam" id="PF00795">
    <property type="entry name" value="CN_hydrolase"/>
    <property type="match status" value="1"/>
</dbReference>
<dbReference type="Proteomes" id="UP001626549">
    <property type="component" value="Chromosome"/>
</dbReference>
<evidence type="ECO:0000313" key="12">
    <source>
        <dbReference type="Proteomes" id="UP001626549"/>
    </source>
</evidence>
<comment type="subcellular location">
    <subcellularLocation>
        <location evidence="1 9">Cell membrane</location>
        <topology evidence="1 9">Multi-pass membrane protein</topology>
    </subcellularLocation>
</comment>
<feature type="transmembrane region" description="Helical" evidence="9">
    <location>
        <begin position="125"/>
        <end position="147"/>
    </location>
</feature>
<accession>A0ABZ0IG85</accession>
<keyword evidence="5 9" id="KW-0812">Transmembrane</keyword>
<feature type="transmembrane region" description="Helical" evidence="9">
    <location>
        <begin position="67"/>
        <end position="85"/>
    </location>
</feature>
<dbReference type="InterPro" id="IPR004563">
    <property type="entry name" value="Apolipo_AcylTrfase"/>
</dbReference>
<dbReference type="PANTHER" id="PTHR38686">
    <property type="entry name" value="APOLIPOPROTEIN N-ACYLTRANSFERASE"/>
    <property type="match status" value="1"/>
</dbReference>
<comment type="similarity">
    <text evidence="2 9">Belongs to the CN hydrolase family. Apolipoprotein N-acyltransferase subfamily.</text>
</comment>
<reference evidence="11 12" key="1">
    <citation type="submission" date="2023-10" db="EMBL/GenBank/DDBJ databases">
        <title>Two novel species belonging to the OM43/NOR5 clade.</title>
        <authorList>
            <person name="Park M."/>
        </authorList>
    </citation>
    <scope>NUCLEOTIDE SEQUENCE [LARGE SCALE GENOMIC DNA]</scope>
    <source>
        <strain evidence="11 12">IMCC45268</strain>
    </source>
</reference>
<feature type="transmembrane region" description="Helical" evidence="9">
    <location>
        <begin position="39"/>
        <end position="55"/>
    </location>
</feature>
<feature type="transmembrane region" description="Helical" evidence="9">
    <location>
        <begin position="198"/>
        <end position="217"/>
    </location>
</feature>
<dbReference type="InterPro" id="IPR045378">
    <property type="entry name" value="LNT_N"/>
</dbReference>
<name>A0ABZ0IG85_9GAMM</name>
<feature type="transmembrane region" description="Helical" evidence="9">
    <location>
        <begin position="91"/>
        <end position="113"/>
    </location>
</feature>
<dbReference type="NCBIfam" id="TIGR00546">
    <property type="entry name" value="lnt"/>
    <property type="match status" value="1"/>
</dbReference>
<evidence type="ECO:0000256" key="5">
    <source>
        <dbReference type="ARBA" id="ARBA00022692"/>
    </source>
</evidence>
<evidence type="ECO:0000256" key="8">
    <source>
        <dbReference type="ARBA" id="ARBA00023315"/>
    </source>
</evidence>
<dbReference type="Gene3D" id="3.60.110.10">
    <property type="entry name" value="Carbon-nitrogen hydrolase"/>
    <property type="match status" value="1"/>
</dbReference>
<dbReference type="EMBL" id="CP136865">
    <property type="protein sequence ID" value="WOJ98105.1"/>
    <property type="molecule type" value="Genomic_DNA"/>
</dbReference>
<proteinExistence type="inferred from homology"/>
<dbReference type="HAMAP" id="MF_01148">
    <property type="entry name" value="Lnt"/>
    <property type="match status" value="1"/>
</dbReference>
<evidence type="ECO:0000256" key="9">
    <source>
        <dbReference type="HAMAP-Rule" id="MF_01148"/>
    </source>
</evidence>
<keyword evidence="6 9" id="KW-1133">Transmembrane helix</keyword>
<dbReference type="PANTHER" id="PTHR38686:SF1">
    <property type="entry name" value="APOLIPOPROTEIN N-ACYLTRANSFERASE"/>
    <property type="match status" value="1"/>
</dbReference>
<keyword evidence="7 9" id="KW-0472">Membrane</keyword>
<keyword evidence="12" id="KW-1185">Reference proteome</keyword>
<evidence type="ECO:0000256" key="6">
    <source>
        <dbReference type="ARBA" id="ARBA00022989"/>
    </source>
</evidence>
<dbReference type="InterPro" id="IPR003010">
    <property type="entry name" value="C-N_Hydrolase"/>
</dbReference>
<keyword evidence="8 9" id="KW-0012">Acyltransferase</keyword>
<sequence length="513" mass="56319">MSGALSSSPAASALPRWQVLILAPLAGAMITLSLAPFDLWPAAIVGCAVYAYLLASCTPRQAIWRGWLFGLGLFGSGASWVYVSIHVYGNAGVILAAFLTLVFCAGLGLLHALQAWLYARIVRPLPGGMLLGFAAFWVFGEWLRSWLLTGFPWLYLGYGHVDTWLAGWAPITGVYGLSFAVAFTASCAFLTWRSPQPATVLSYGGLLATLWGGGLMLKPIEWVAPASETPLSVAIYQPNIPLERKWDRSRYQNILRQYERAVSPMFAQDLVLWPESAIPRVADRAGEFLDPIARRASMSDTVLITGIPTRDTQGRYFNSIIALGQGKGQYDKQRLVPFGEYVPLEAQLRGLIDFFDLPMSNFSRGSNHQGPLEAGNHRVAPLICYEIVYPELVAQSAQQAELLITISNDSWFGASIGPLQHLQMARMRALENGRYLLRGTNNGVSAIIDHRGQLVARSEQFVESTLMGNAQVMLGNTPFTSFGSMPLLIALGLLLGSMSLMYRVLWRDADKEH</sequence>
<dbReference type="RefSeq" id="WP_407329299.1">
    <property type="nucleotide sequence ID" value="NZ_CP136865.1"/>
</dbReference>
<dbReference type="InterPro" id="IPR036526">
    <property type="entry name" value="C-N_Hydrolase_sf"/>
</dbReference>
<comment type="catalytic activity">
    <reaction evidence="9">
        <text>N-terminal S-1,2-diacyl-sn-glyceryl-L-cysteinyl-[lipoprotein] + a glycerophospholipid = N-acyl-S-1,2-diacyl-sn-glyceryl-L-cysteinyl-[lipoprotein] + a 2-acyl-sn-glycero-3-phospholipid + H(+)</text>
        <dbReference type="Rhea" id="RHEA:48228"/>
        <dbReference type="Rhea" id="RHEA-COMP:14681"/>
        <dbReference type="Rhea" id="RHEA-COMP:14684"/>
        <dbReference type="ChEBI" id="CHEBI:15378"/>
        <dbReference type="ChEBI" id="CHEBI:136912"/>
        <dbReference type="ChEBI" id="CHEBI:140656"/>
        <dbReference type="ChEBI" id="CHEBI:140657"/>
        <dbReference type="ChEBI" id="CHEBI:140660"/>
        <dbReference type="EC" id="2.3.1.269"/>
    </reaction>
</comment>